<feature type="transmembrane region" description="Helical" evidence="1">
    <location>
        <begin position="6"/>
        <end position="21"/>
    </location>
</feature>
<reference evidence="2 3" key="1">
    <citation type="submission" date="2016-07" db="EMBL/GenBank/DDBJ databases">
        <title>Characterization of isolates of Eisenbergiella tayi derived from blood cultures, using whole genome sequencing.</title>
        <authorList>
            <person name="Burdz T."/>
            <person name="Wiebe D."/>
            <person name="Huynh C."/>
            <person name="Bernard K."/>
        </authorList>
    </citation>
    <scope>NUCLEOTIDE SEQUENCE [LARGE SCALE GENOMIC DNA]</scope>
    <source>
        <strain evidence="2 3">NML 120489</strain>
    </source>
</reference>
<keyword evidence="1" id="KW-1133">Transmembrane helix</keyword>
<keyword evidence="1" id="KW-0812">Transmembrane</keyword>
<evidence type="ECO:0000256" key="1">
    <source>
        <dbReference type="SAM" id="Phobius"/>
    </source>
</evidence>
<organism evidence="2 3">
    <name type="scientific">Eisenbergiella tayi</name>
    <dbReference type="NCBI Taxonomy" id="1432052"/>
    <lineage>
        <taxon>Bacteria</taxon>
        <taxon>Bacillati</taxon>
        <taxon>Bacillota</taxon>
        <taxon>Clostridia</taxon>
        <taxon>Lachnospirales</taxon>
        <taxon>Lachnospiraceae</taxon>
        <taxon>Eisenbergiella</taxon>
    </lineage>
</organism>
<dbReference type="AlphaFoldDB" id="A0A1E3ASP0"/>
<gene>
    <name evidence="2" type="ORF">BEH84_02344</name>
</gene>
<sequence length="32" mass="3841">MQVFLYVIFGTLFIILIYERIPDEKVSQTAYE</sequence>
<dbReference type="Proteomes" id="UP000095003">
    <property type="component" value="Unassembled WGS sequence"/>
</dbReference>
<comment type="caution">
    <text evidence="2">The sequence shown here is derived from an EMBL/GenBank/DDBJ whole genome shotgun (WGS) entry which is preliminary data.</text>
</comment>
<proteinExistence type="predicted"/>
<keyword evidence="1" id="KW-0472">Membrane</keyword>
<dbReference type="EMBL" id="MCGI01000002">
    <property type="protein sequence ID" value="ODM11729.1"/>
    <property type="molecule type" value="Genomic_DNA"/>
</dbReference>
<evidence type="ECO:0000313" key="3">
    <source>
        <dbReference type="Proteomes" id="UP000095003"/>
    </source>
</evidence>
<name>A0A1E3ASP0_9FIRM</name>
<evidence type="ECO:0000313" key="2">
    <source>
        <dbReference type="EMBL" id="ODM11729.1"/>
    </source>
</evidence>
<protein>
    <submittedName>
        <fullName evidence="2">Uncharacterized protein</fullName>
    </submittedName>
</protein>
<accession>A0A1E3ASP0</accession>